<dbReference type="EMBL" id="AP028910">
    <property type="protein sequence ID" value="BES90708.1"/>
    <property type="molecule type" value="Genomic_DNA"/>
</dbReference>
<feature type="compositionally biased region" description="Basic and acidic residues" evidence="11">
    <location>
        <begin position="606"/>
        <end position="625"/>
    </location>
</feature>
<protein>
    <recommendedName>
        <fullName evidence="10">Diacylglycerol kinase</fullName>
        <shortName evidence="10">DAG kinase</shortName>
        <ecNumber evidence="10">2.7.1.107</ecNumber>
    </recommendedName>
</protein>
<feature type="region of interest" description="Disordered" evidence="11">
    <location>
        <begin position="152"/>
        <end position="193"/>
    </location>
</feature>
<reference evidence="13 14" key="1">
    <citation type="submission" date="2023-09" db="EMBL/GenBank/DDBJ databases">
        <title>Nesidiocoris tenuis whole genome shotgun sequence.</title>
        <authorList>
            <person name="Shibata T."/>
            <person name="Shimoda M."/>
            <person name="Kobayashi T."/>
            <person name="Uehara T."/>
        </authorList>
    </citation>
    <scope>NUCLEOTIDE SEQUENCE [LARGE SCALE GENOMIC DNA]</scope>
    <source>
        <strain evidence="13 14">Japan</strain>
    </source>
</reference>
<evidence type="ECO:0000256" key="6">
    <source>
        <dbReference type="ARBA" id="ARBA00022777"/>
    </source>
</evidence>
<keyword evidence="8 9" id="KW-0040">ANK repeat</keyword>
<keyword evidence="3 10" id="KW-0808">Transferase</keyword>
<evidence type="ECO:0000256" key="5">
    <source>
        <dbReference type="ARBA" id="ARBA00022741"/>
    </source>
</evidence>
<dbReference type="Pfam" id="PF12796">
    <property type="entry name" value="Ank_2"/>
    <property type="match status" value="1"/>
</dbReference>
<feature type="region of interest" description="Disordered" evidence="11">
    <location>
        <begin position="587"/>
        <end position="625"/>
    </location>
</feature>
<keyword evidence="5 10" id="KW-0547">Nucleotide-binding</keyword>
<sequence>MQRLRTTFKRSRTPTGAEMKTQSSLEVPKQVRSASFDEIQLEVKRCQPDLSPNHPRPEDPGGGFLAVPSTSHQQRSKSFDSTGSGVMLSSEGGGTSGSGVFLEVPGARRFVRRRSSGDKAPPYCVHCVLLEGSTVQFSPTAEEQQLMGSTRLRALSYSDTSTSDDEDADDDDGWESDEEAETSPVEPPHQLTSTLDPCSISIDLCSDDVDPSKSASSILSPQCLITVTLSPTNLSVTPDSQQSPPDESSYSPGRRRSITSAKLERQQAFIFNETGAVTELNIVYPDDHPPPPPPSPIFAQSSSQESDNVIVNQFFLAVPELKRDRAASVDSCFLNKSSAGKAEEVVPAPSGALLVPPPPGSANLRSRSVDIVLPTDQQAHYKALAMNSVSTAQTSGDDGSGGSPTRSGSGGVVTRVTPDWGEHAAESDHLWVPINPSNDFCYCGETECNVSKTSKSGVRYKCSCCKIVCHTNCLSVLEHLKFSCKPTFRDVGVRSYREQTSTKHHWVHRRQQKGKCKACGKSFHSKLSFSTKEIVALNCSWCKDSYHNKESCFTSDRIEEDCSLGTHQPIIVPPAWIVKLPRKGSFKSSLRKSPKKRNSSKKKVSKERSESDASEPSVEKEERTFTLKPIPTSNIKPVIVFINPKSGGNQGVKLLQKFQWLLNPRQVFDLTQGGPRFGLELFRRVSNLRVLACGGDGTVGWVLSVIDQLNFNPPPAVGVLPLGTGNDLARALGWGGGYTDEPISKILYNIGESDIVLLDRWQLNVEKNPNGETSETAKDNLPLNVVNNYFSMGVDAHIALEFHEAREAHPEKFNSRLKNKMFYGQMGGKDLVMRKWKGLADFVTLMCDDKDLTPKLKENKFHAIVFLNIPSYGGGTHPWPKSGTDPSTEDGLIEVVGLSTYQLPLLQAGGHGTSICQCKTAVITTTKPIPMQVDGEACKLNPSVITISLLNKAPMLAKKKGGRSINTETVLEQLKISINMINMKEYEQYHSDKARLKTSAVNLGEIEISPVAELENTRQIIVQKLNASASDGQNVPLMPRDWCFVDTCTAERFFRIDRAQEHLHYLTDIASDALYILDQTVATPDDDAFTSMASAHQSPSSQVGETTPEMSPSDEAPVEIRVNDDPVDNPTISTKAEKKGLRQAEEISLVDTGCISIFNNKLFGIGYYNYSNLLEKTTDGVVKAAKVGDIKKLKELHGHGYSLLSIDSTGQTALHYSAQNGYKDVVKYLIASAPHSILNMADNEKGQTALHKAARNRHRSICCMLVAGGASLSLVDNFGNTPRLLALEAKDQQLAAYLESQEQFQLLAEDIEAIS</sequence>
<comment type="similarity">
    <text evidence="2 10">Belongs to the eukaryotic diacylglycerol kinase family.</text>
</comment>
<feature type="region of interest" description="Disordered" evidence="11">
    <location>
        <begin position="234"/>
        <end position="256"/>
    </location>
</feature>
<dbReference type="InterPro" id="IPR036770">
    <property type="entry name" value="Ankyrin_rpt-contain_sf"/>
</dbReference>
<evidence type="ECO:0000259" key="12">
    <source>
        <dbReference type="PROSITE" id="PS50146"/>
    </source>
</evidence>
<feature type="region of interest" description="Disordered" evidence="11">
    <location>
        <begin position="1090"/>
        <end position="1137"/>
    </location>
</feature>
<dbReference type="Pfam" id="PF00609">
    <property type="entry name" value="DAGK_acc"/>
    <property type="match status" value="1"/>
</dbReference>
<keyword evidence="6 10" id="KW-0418">Kinase</keyword>
<dbReference type="InterPro" id="IPR002219">
    <property type="entry name" value="PKC_DAG/PE"/>
</dbReference>
<organism evidence="13 14">
    <name type="scientific">Nesidiocoris tenuis</name>
    <dbReference type="NCBI Taxonomy" id="355587"/>
    <lineage>
        <taxon>Eukaryota</taxon>
        <taxon>Metazoa</taxon>
        <taxon>Ecdysozoa</taxon>
        <taxon>Arthropoda</taxon>
        <taxon>Hexapoda</taxon>
        <taxon>Insecta</taxon>
        <taxon>Pterygota</taxon>
        <taxon>Neoptera</taxon>
        <taxon>Paraneoptera</taxon>
        <taxon>Hemiptera</taxon>
        <taxon>Heteroptera</taxon>
        <taxon>Panheteroptera</taxon>
        <taxon>Cimicomorpha</taxon>
        <taxon>Miridae</taxon>
        <taxon>Dicyphina</taxon>
        <taxon>Nesidiocoris</taxon>
    </lineage>
</organism>
<dbReference type="InterPro" id="IPR037607">
    <property type="entry name" value="DGK"/>
</dbReference>
<dbReference type="Proteomes" id="UP001307889">
    <property type="component" value="Chromosome 2"/>
</dbReference>
<dbReference type="InterPro" id="IPR001206">
    <property type="entry name" value="Diacylglycerol_kinase_cat_dom"/>
</dbReference>
<dbReference type="SUPFAM" id="SSF48403">
    <property type="entry name" value="Ankyrin repeat"/>
    <property type="match status" value="1"/>
</dbReference>
<dbReference type="CDD" id="cd20855">
    <property type="entry name" value="C1_DGK_typeIV_rpt2"/>
    <property type="match status" value="1"/>
</dbReference>
<dbReference type="InterPro" id="IPR016064">
    <property type="entry name" value="NAD/diacylglycerol_kinase_sf"/>
</dbReference>
<evidence type="ECO:0000256" key="7">
    <source>
        <dbReference type="ARBA" id="ARBA00022840"/>
    </source>
</evidence>
<keyword evidence="14" id="KW-1185">Reference proteome</keyword>
<feature type="domain" description="DAGKc" evidence="12">
    <location>
        <begin position="633"/>
        <end position="767"/>
    </location>
</feature>
<feature type="region of interest" description="Disordered" evidence="11">
    <location>
        <begin position="44"/>
        <end position="101"/>
    </location>
</feature>
<dbReference type="Pfam" id="PF00781">
    <property type="entry name" value="DAGK_cat"/>
    <property type="match status" value="1"/>
</dbReference>
<evidence type="ECO:0000256" key="2">
    <source>
        <dbReference type="ARBA" id="ARBA00009280"/>
    </source>
</evidence>
<feature type="repeat" description="ANK" evidence="9">
    <location>
        <begin position="1209"/>
        <end position="1230"/>
    </location>
</feature>
<dbReference type="InterPro" id="IPR000756">
    <property type="entry name" value="Diacylglycerol_kin_accessory"/>
</dbReference>
<evidence type="ECO:0000256" key="3">
    <source>
        <dbReference type="ARBA" id="ARBA00022679"/>
    </source>
</evidence>
<dbReference type="PANTHER" id="PTHR11255">
    <property type="entry name" value="DIACYLGLYCEROL KINASE"/>
    <property type="match status" value="1"/>
</dbReference>
<feature type="compositionally biased region" description="Basic residues" evidence="11">
    <location>
        <begin position="1"/>
        <end position="12"/>
    </location>
</feature>
<dbReference type="InterPro" id="IPR017438">
    <property type="entry name" value="ATP-NAD_kinase_N"/>
</dbReference>
<evidence type="ECO:0000256" key="10">
    <source>
        <dbReference type="RuleBase" id="RU361128"/>
    </source>
</evidence>
<dbReference type="EC" id="2.7.1.107" evidence="10"/>
<evidence type="ECO:0000313" key="13">
    <source>
        <dbReference type="EMBL" id="BES90708.1"/>
    </source>
</evidence>
<proteinExistence type="inferred from homology"/>
<evidence type="ECO:0000313" key="14">
    <source>
        <dbReference type="Proteomes" id="UP001307889"/>
    </source>
</evidence>
<dbReference type="Gene3D" id="1.25.40.20">
    <property type="entry name" value="Ankyrin repeat-containing domain"/>
    <property type="match status" value="1"/>
</dbReference>
<dbReference type="Gene3D" id="2.60.200.40">
    <property type="match status" value="1"/>
</dbReference>
<feature type="compositionally biased region" description="Low complexity" evidence="11">
    <location>
        <begin position="238"/>
        <end position="252"/>
    </location>
</feature>
<dbReference type="PROSITE" id="PS50297">
    <property type="entry name" value="ANK_REP_REGION"/>
    <property type="match status" value="2"/>
</dbReference>
<dbReference type="SMART" id="SM00046">
    <property type="entry name" value="DAGKc"/>
    <property type="match status" value="1"/>
</dbReference>
<dbReference type="Pfam" id="PF00130">
    <property type="entry name" value="C1_1"/>
    <property type="match status" value="1"/>
</dbReference>
<dbReference type="SMART" id="SM00248">
    <property type="entry name" value="ANK"/>
    <property type="match status" value="2"/>
</dbReference>
<dbReference type="InterPro" id="IPR056383">
    <property type="entry name" value="DGKI-like_dom"/>
</dbReference>
<dbReference type="CDD" id="cd20802">
    <property type="entry name" value="C1_DGK_typeIV_rpt1"/>
    <property type="match status" value="1"/>
</dbReference>
<feature type="repeat" description="ANK" evidence="9">
    <location>
        <begin position="1245"/>
        <end position="1277"/>
    </location>
</feature>
<evidence type="ECO:0000256" key="8">
    <source>
        <dbReference type="ARBA" id="ARBA00023043"/>
    </source>
</evidence>
<evidence type="ECO:0000256" key="9">
    <source>
        <dbReference type="PROSITE-ProRule" id="PRU00023"/>
    </source>
</evidence>
<accession>A0ABN7AF90</accession>
<keyword evidence="4" id="KW-0677">Repeat</keyword>
<dbReference type="SUPFAM" id="SSF111331">
    <property type="entry name" value="NAD kinase/diacylglycerol kinase-like"/>
    <property type="match status" value="1"/>
</dbReference>
<dbReference type="PANTHER" id="PTHR11255:SF80">
    <property type="entry name" value="EYE-SPECIFIC DIACYLGLYCEROL KINASE"/>
    <property type="match status" value="1"/>
</dbReference>
<name>A0ABN7AF90_9HEMI</name>
<evidence type="ECO:0000256" key="1">
    <source>
        <dbReference type="ARBA" id="ARBA00001383"/>
    </source>
</evidence>
<dbReference type="Pfam" id="PF23578">
    <property type="entry name" value="DGKI"/>
    <property type="match status" value="1"/>
</dbReference>
<dbReference type="Gene3D" id="3.40.50.10330">
    <property type="entry name" value="Probable inorganic polyphosphate/atp-NAD kinase, domain 1"/>
    <property type="match status" value="1"/>
</dbReference>
<keyword evidence="7 10" id="KW-0067">ATP-binding</keyword>
<feature type="compositionally biased region" description="Polar residues" evidence="11">
    <location>
        <begin position="1091"/>
        <end position="1110"/>
    </location>
</feature>
<comment type="catalytic activity">
    <reaction evidence="1 10">
        <text>a 1,2-diacyl-sn-glycerol + ATP = a 1,2-diacyl-sn-glycero-3-phosphate + ADP + H(+)</text>
        <dbReference type="Rhea" id="RHEA:10272"/>
        <dbReference type="ChEBI" id="CHEBI:15378"/>
        <dbReference type="ChEBI" id="CHEBI:17815"/>
        <dbReference type="ChEBI" id="CHEBI:30616"/>
        <dbReference type="ChEBI" id="CHEBI:58608"/>
        <dbReference type="ChEBI" id="CHEBI:456216"/>
        <dbReference type="EC" id="2.7.1.107"/>
    </reaction>
</comment>
<evidence type="ECO:0000256" key="11">
    <source>
        <dbReference type="SAM" id="MobiDB-lite"/>
    </source>
</evidence>
<dbReference type="SMART" id="SM00045">
    <property type="entry name" value="DAGKa"/>
    <property type="match status" value="1"/>
</dbReference>
<dbReference type="PROSITE" id="PS50146">
    <property type="entry name" value="DAGK"/>
    <property type="match status" value="1"/>
</dbReference>
<feature type="region of interest" description="Disordered" evidence="11">
    <location>
        <begin position="1"/>
        <end position="31"/>
    </location>
</feature>
<feature type="compositionally biased region" description="Basic residues" evidence="11">
    <location>
        <begin position="587"/>
        <end position="605"/>
    </location>
</feature>
<evidence type="ECO:0000256" key="4">
    <source>
        <dbReference type="ARBA" id="ARBA00022737"/>
    </source>
</evidence>
<gene>
    <name evidence="13" type="ORF">NTJ_03515</name>
</gene>
<dbReference type="PROSITE" id="PS50088">
    <property type="entry name" value="ANK_REPEAT"/>
    <property type="match status" value="2"/>
</dbReference>
<feature type="compositionally biased region" description="Acidic residues" evidence="11">
    <location>
        <begin position="162"/>
        <end position="181"/>
    </location>
</feature>
<feature type="region of interest" description="Disordered" evidence="11">
    <location>
        <begin position="391"/>
        <end position="413"/>
    </location>
</feature>
<dbReference type="InterPro" id="IPR002110">
    <property type="entry name" value="Ankyrin_rpt"/>
</dbReference>